<dbReference type="OrthoDB" id="5772869at2759"/>
<dbReference type="Proteomes" id="UP000783686">
    <property type="component" value="Unassembled WGS sequence"/>
</dbReference>
<comment type="caution">
    <text evidence="2">The sequence shown here is derived from an EMBL/GenBank/DDBJ whole genome shotgun (WGS) entry which is preliminary data.</text>
</comment>
<organism evidence="2 3">
    <name type="scientific">Bursaphelenchus okinawaensis</name>
    <dbReference type="NCBI Taxonomy" id="465554"/>
    <lineage>
        <taxon>Eukaryota</taxon>
        <taxon>Metazoa</taxon>
        <taxon>Ecdysozoa</taxon>
        <taxon>Nematoda</taxon>
        <taxon>Chromadorea</taxon>
        <taxon>Rhabditida</taxon>
        <taxon>Tylenchina</taxon>
        <taxon>Tylenchomorpha</taxon>
        <taxon>Aphelenchoidea</taxon>
        <taxon>Aphelenchoididae</taxon>
        <taxon>Bursaphelenchus</taxon>
    </lineage>
</organism>
<proteinExistence type="predicted"/>
<dbReference type="AlphaFoldDB" id="A0A811K724"/>
<evidence type="ECO:0008006" key="4">
    <source>
        <dbReference type="Google" id="ProtNLM"/>
    </source>
</evidence>
<dbReference type="EMBL" id="CAJFCW020000002">
    <property type="protein sequence ID" value="CAG9094565.1"/>
    <property type="molecule type" value="Genomic_DNA"/>
</dbReference>
<reference evidence="2" key="1">
    <citation type="submission" date="2020-09" db="EMBL/GenBank/DDBJ databases">
        <authorList>
            <person name="Kikuchi T."/>
        </authorList>
    </citation>
    <scope>NUCLEOTIDE SEQUENCE</scope>
    <source>
        <strain evidence="2">SH1</strain>
    </source>
</reference>
<evidence type="ECO:0000256" key="1">
    <source>
        <dbReference type="SAM" id="SignalP"/>
    </source>
</evidence>
<feature type="chain" id="PRO_5035594635" description="UPAR/Ly6 domain-containing protein" evidence="1">
    <location>
        <begin position="18"/>
        <end position="150"/>
    </location>
</feature>
<keyword evidence="3" id="KW-1185">Reference proteome</keyword>
<accession>A0A811K724</accession>
<evidence type="ECO:0000313" key="3">
    <source>
        <dbReference type="Proteomes" id="UP000614601"/>
    </source>
</evidence>
<evidence type="ECO:0000313" key="2">
    <source>
        <dbReference type="EMBL" id="CAD5211859.1"/>
    </source>
</evidence>
<gene>
    <name evidence="2" type="ORF">BOKJ2_LOCUS3912</name>
</gene>
<protein>
    <recommendedName>
        <fullName evidence="4">UPAR/Ly6 domain-containing protein</fullName>
    </recommendedName>
</protein>
<dbReference type="EMBL" id="CAJFDH010000002">
    <property type="protein sequence ID" value="CAD5211859.1"/>
    <property type="molecule type" value="Genomic_DNA"/>
</dbReference>
<dbReference type="Proteomes" id="UP000614601">
    <property type="component" value="Unassembled WGS sequence"/>
</dbReference>
<feature type="signal peptide" evidence="1">
    <location>
        <begin position="1"/>
        <end position="17"/>
    </location>
</feature>
<name>A0A811K724_9BILA</name>
<sequence length="150" mass="16587">MLRYCLVMFLIPLSTSAIKCYFESDPLTSVAKALENGPTDAKEYECPAADKYCIYFEGNVELKGENQTFSVKSCQSDIAYYLGPIGEKIGQKIEAECKEAGVKRDKIGPISYYFNCCTDLDCKLNSAMSLSTSGLTLMTLCMAVAAKWLF</sequence>
<keyword evidence="1" id="KW-0732">Signal</keyword>